<keyword evidence="3" id="KW-0436">Ligase</keyword>
<dbReference type="SUPFAM" id="SSF54991">
    <property type="entry name" value="Anticodon-binding domain of PheRS"/>
    <property type="match status" value="1"/>
</dbReference>
<protein>
    <recommendedName>
        <fullName evidence="2">phenylalanine--tRNA ligase</fullName>
        <ecNumber evidence="2">6.1.1.20</ecNumber>
    </recommendedName>
</protein>
<feature type="domain" description="FDX-ACB" evidence="10">
    <location>
        <begin position="564"/>
        <end position="648"/>
    </location>
</feature>
<dbReference type="PANTHER" id="PTHR10947">
    <property type="entry name" value="PHENYLALANYL-TRNA SYNTHETASE BETA CHAIN AND LEUCINE-RICH REPEAT-CONTAINING PROTEIN 47"/>
    <property type="match status" value="1"/>
</dbReference>
<dbReference type="GO" id="GO:0009328">
    <property type="term" value="C:phenylalanine-tRNA ligase complex"/>
    <property type="evidence" value="ECO:0007669"/>
    <property type="project" value="TreeGrafter"/>
</dbReference>
<comment type="cofactor">
    <cofactor evidence="1">
        <name>Mg(2+)</name>
        <dbReference type="ChEBI" id="CHEBI:18420"/>
    </cofactor>
</comment>
<evidence type="ECO:0000259" key="11">
    <source>
        <dbReference type="PROSITE" id="PS51483"/>
    </source>
</evidence>
<evidence type="ECO:0000259" key="10">
    <source>
        <dbReference type="PROSITE" id="PS51447"/>
    </source>
</evidence>
<dbReference type="InterPro" id="IPR009061">
    <property type="entry name" value="DNA-bd_dom_put_sf"/>
</dbReference>
<name>A0A1F7X3I0_9BACT</name>
<dbReference type="GO" id="GO:0000287">
    <property type="term" value="F:magnesium ion binding"/>
    <property type="evidence" value="ECO:0007669"/>
    <property type="project" value="InterPro"/>
</dbReference>
<dbReference type="Gene3D" id="3.30.56.10">
    <property type="match status" value="2"/>
</dbReference>
<dbReference type="SMART" id="SM00896">
    <property type="entry name" value="FDX-ACB"/>
    <property type="match status" value="1"/>
</dbReference>
<dbReference type="SUPFAM" id="SSF46955">
    <property type="entry name" value="Putative DNA-binding domain"/>
    <property type="match status" value="2"/>
</dbReference>
<comment type="caution">
    <text evidence="12">The sequence shown here is derived from an EMBL/GenBank/DDBJ whole genome shotgun (WGS) entry which is preliminary data.</text>
</comment>
<dbReference type="SUPFAM" id="SSF56037">
    <property type="entry name" value="PheT/TilS domain"/>
    <property type="match status" value="1"/>
</dbReference>
<dbReference type="InterPro" id="IPR020825">
    <property type="entry name" value="Phe-tRNA_synthase-like_B3/B4"/>
</dbReference>
<keyword evidence="8" id="KW-0648">Protein biosynthesis</keyword>
<keyword evidence="7" id="KW-0460">Magnesium</keyword>
<dbReference type="EC" id="6.1.1.20" evidence="2"/>
<dbReference type="InterPro" id="IPR045864">
    <property type="entry name" value="aa-tRNA-synth_II/BPL/LPL"/>
</dbReference>
<gene>
    <name evidence="12" type="ORF">A2Y68_03240</name>
</gene>
<dbReference type="PROSITE" id="PS51483">
    <property type="entry name" value="B5"/>
    <property type="match status" value="1"/>
</dbReference>
<dbReference type="Gene3D" id="3.30.930.10">
    <property type="entry name" value="Bira Bifunctional Protein, Domain 2"/>
    <property type="match status" value="1"/>
</dbReference>
<evidence type="ECO:0000256" key="8">
    <source>
        <dbReference type="ARBA" id="ARBA00022917"/>
    </source>
</evidence>
<dbReference type="InterPro" id="IPR045060">
    <property type="entry name" value="Phe-tRNA-ligase_IIc_bsu"/>
</dbReference>
<dbReference type="Pfam" id="PF03484">
    <property type="entry name" value="B5"/>
    <property type="match status" value="1"/>
</dbReference>
<evidence type="ECO:0000256" key="4">
    <source>
        <dbReference type="ARBA" id="ARBA00022723"/>
    </source>
</evidence>
<dbReference type="InterPro" id="IPR005121">
    <property type="entry name" value="Fdx_antiC-bd"/>
</dbReference>
<dbReference type="SMART" id="SM00873">
    <property type="entry name" value="B3_4"/>
    <property type="match status" value="1"/>
</dbReference>
<dbReference type="STRING" id="1802479.A2Y68_03240"/>
<accession>A0A1F7X3I0</accession>
<dbReference type="InterPro" id="IPR005147">
    <property type="entry name" value="tRNA_synthase_B5-dom"/>
</dbReference>
<evidence type="ECO:0000256" key="2">
    <source>
        <dbReference type="ARBA" id="ARBA00012814"/>
    </source>
</evidence>
<evidence type="ECO:0000256" key="6">
    <source>
        <dbReference type="ARBA" id="ARBA00022840"/>
    </source>
</evidence>
<dbReference type="Pfam" id="PF03147">
    <property type="entry name" value="FDX-ACB"/>
    <property type="match status" value="1"/>
</dbReference>
<evidence type="ECO:0000313" key="12">
    <source>
        <dbReference type="EMBL" id="OGM09626.1"/>
    </source>
</evidence>
<evidence type="ECO:0000256" key="9">
    <source>
        <dbReference type="ARBA" id="ARBA00023146"/>
    </source>
</evidence>
<dbReference type="Pfam" id="PF17759">
    <property type="entry name" value="tRNA_synthFbeta"/>
    <property type="match status" value="1"/>
</dbReference>
<evidence type="ECO:0000256" key="3">
    <source>
        <dbReference type="ARBA" id="ARBA00022598"/>
    </source>
</evidence>
<dbReference type="Pfam" id="PF03483">
    <property type="entry name" value="B3_4"/>
    <property type="match status" value="1"/>
</dbReference>
<evidence type="ECO:0000256" key="7">
    <source>
        <dbReference type="ARBA" id="ARBA00022842"/>
    </source>
</evidence>
<proteinExistence type="predicted"/>
<dbReference type="Gene3D" id="3.30.70.380">
    <property type="entry name" value="Ferrodoxin-fold anticodon-binding domain"/>
    <property type="match status" value="1"/>
</dbReference>
<dbReference type="InterPro" id="IPR005146">
    <property type="entry name" value="B3/B4_tRNA-bd"/>
</dbReference>
<dbReference type="InterPro" id="IPR036690">
    <property type="entry name" value="Fdx_antiC-bd_sf"/>
</dbReference>
<dbReference type="PANTHER" id="PTHR10947:SF0">
    <property type="entry name" value="PHENYLALANINE--TRNA LIGASE BETA SUBUNIT"/>
    <property type="match status" value="1"/>
</dbReference>
<dbReference type="EMBL" id="MGFR01000003">
    <property type="protein sequence ID" value="OGM09626.1"/>
    <property type="molecule type" value="Genomic_DNA"/>
</dbReference>
<dbReference type="GO" id="GO:0005524">
    <property type="term" value="F:ATP binding"/>
    <property type="evidence" value="ECO:0007669"/>
    <property type="project" value="UniProtKB-KW"/>
</dbReference>
<dbReference type="GO" id="GO:0003723">
    <property type="term" value="F:RNA binding"/>
    <property type="evidence" value="ECO:0007669"/>
    <property type="project" value="InterPro"/>
</dbReference>
<dbReference type="InterPro" id="IPR041616">
    <property type="entry name" value="PheRS_beta_core"/>
</dbReference>
<dbReference type="GO" id="GO:0006432">
    <property type="term" value="P:phenylalanyl-tRNA aminoacylation"/>
    <property type="evidence" value="ECO:0007669"/>
    <property type="project" value="InterPro"/>
</dbReference>
<dbReference type="Gene3D" id="3.50.40.10">
    <property type="entry name" value="Phenylalanyl-trna Synthetase, Chain B, domain 3"/>
    <property type="match status" value="1"/>
</dbReference>
<feature type="domain" description="B5" evidence="11">
    <location>
        <begin position="295"/>
        <end position="371"/>
    </location>
</feature>
<dbReference type="Proteomes" id="UP000176778">
    <property type="component" value="Unassembled WGS sequence"/>
</dbReference>
<keyword evidence="5" id="KW-0547">Nucleotide-binding</keyword>
<dbReference type="AlphaFoldDB" id="A0A1F7X3I0"/>
<evidence type="ECO:0000256" key="5">
    <source>
        <dbReference type="ARBA" id="ARBA00022741"/>
    </source>
</evidence>
<evidence type="ECO:0000256" key="1">
    <source>
        <dbReference type="ARBA" id="ARBA00001946"/>
    </source>
</evidence>
<keyword evidence="4" id="KW-0479">Metal-binding</keyword>
<dbReference type="SUPFAM" id="SSF55681">
    <property type="entry name" value="Class II aaRS and biotin synthetases"/>
    <property type="match status" value="1"/>
</dbReference>
<sequence length="648" mass="71523">MNITISDNWLRDYLKTKAASSKIADALSLSGPSVEKVTRLKDDSLYSIEVTTNRVDCMGVYGIAREASAALPAHTVKASLVPLKSKSRQTFAKTVRYLKAEVDTTLCPRFAAVLIKGVKMAASPEWMSQRLERVGVRSINNVVDISNYIMKELGQPVHTFDYDKILKGKMLLRPSRKGETITTLDEKKHTLPGGDIVIEDGKGRLIDLAGIMGGTLSAIDDKTKNVLLFVQTYNPLNIRRTAMSLAHRSEASDIFEKGTDPELISLAIRRGIDLFETLTGGKAEETILDIYPNPPGAKTIALDFDFISGFLGTVLPKHQIGKALTSLGFEAGWRGKSLSVKVPSWRLKDVQIKEDVIEEIARIWGYQRLPGIIMQGALTEPLVDSPFGFEAKVKNILKGYAGIEVYSLSLVAKHEAGQGALQLANPLGEDSSFLRTSLLPSLARAAGENAGVKEAFHLFEMANVYLPRKGDLPQEKMMLAGIFVNTGFRQAKGIIEALAEELNVTLGFIPEDSQYFQPSQRLLLKCSNKFLGQFGMLETGEIYYELDMALLKLGIQPRQYKKIPSHPAQIEDITLILPAKSRVGDVIFAIKSTSPLISEVVLGTIYNDAYTFRLNYQHPQKTLTDSETEKIRGTILKILKRDFGAIAK</sequence>
<evidence type="ECO:0000313" key="13">
    <source>
        <dbReference type="Proteomes" id="UP000176778"/>
    </source>
</evidence>
<keyword evidence="9" id="KW-0030">Aminoacyl-tRNA synthetase</keyword>
<reference evidence="12 13" key="1">
    <citation type="journal article" date="2016" name="Nat. Commun.">
        <title>Thousands of microbial genomes shed light on interconnected biogeochemical processes in an aquifer system.</title>
        <authorList>
            <person name="Anantharaman K."/>
            <person name="Brown C.T."/>
            <person name="Hug L.A."/>
            <person name="Sharon I."/>
            <person name="Castelle C.J."/>
            <person name="Probst A.J."/>
            <person name="Thomas B.C."/>
            <person name="Singh A."/>
            <person name="Wilkins M.J."/>
            <person name="Karaoz U."/>
            <person name="Brodie E.L."/>
            <person name="Williams K.H."/>
            <person name="Hubbard S.S."/>
            <person name="Banfield J.F."/>
        </authorList>
    </citation>
    <scope>NUCLEOTIDE SEQUENCE [LARGE SCALE GENOMIC DNA]</scope>
</reference>
<keyword evidence="6" id="KW-0067">ATP-binding</keyword>
<dbReference type="SMART" id="SM00874">
    <property type="entry name" value="B5"/>
    <property type="match status" value="1"/>
</dbReference>
<dbReference type="PROSITE" id="PS51447">
    <property type="entry name" value="FDX_ACB"/>
    <property type="match status" value="1"/>
</dbReference>
<organism evidence="12 13">
    <name type="scientific">Candidatus Woesebacteria bacterium RBG_13_46_13</name>
    <dbReference type="NCBI Taxonomy" id="1802479"/>
    <lineage>
        <taxon>Bacteria</taxon>
        <taxon>Candidatus Woeseibacteriota</taxon>
    </lineage>
</organism>
<dbReference type="GO" id="GO:0004826">
    <property type="term" value="F:phenylalanine-tRNA ligase activity"/>
    <property type="evidence" value="ECO:0007669"/>
    <property type="project" value="UniProtKB-EC"/>
</dbReference>